<dbReference type="SUPFAM" id="SSF55154">
    <property type="entry name" value="CYTH-like phosphatases"/>
    <property type="match status" value="1"/>
</dbReference>
<dbReference type="OMA" id="QDDTFFP"/>
<dbReference type="Pfam" id="PF01928">
    <property type="entry name" value="CYTH"/>
    <property type="match status" value="1"/>
</dbReference>
<dbReference type="PROSITE" id="PS51707">
    <property type="entry name" value="CYTH"/>
    <property type="match status" value="1"/>
</dbReference>
<dbReference type="STRING" id="51031.W2SWT1"/>
<dbReference type="Gene3D" id="2.40.320.10">
    <property type="entry name" value="Hypothetical Protein Pfu-838710-001"/>
    <property type="match status" value="1"/>
</dbReference>
<dbReference type="InterPro" id="IPR008173">
    <property type="entry name" value="Adenylyl_cyclase_CyaB"/>
</dbReference>
<feature type="domain" description="CYTH" evidence="1">
    <location>
        <begin position="3"/>
        <end position="170"/>
    </location>
</feature>
<accession>W2SWT1</accession>
<keyword evidence="3" id="KW-1185">Reference proteome</keyword>
<dbReference type="InterPro" id="IPR033469">
    <property type="entry name" value="CYTH-like_dom_sf"/>
</dbReference>
<protein>
    <submittedName>
        <fullName evidence="2">Putative adenylyl cyclase CyaB</fullName>
    </submittedName>
</protein>
<dbReference type="KEGG" id="nai:NECAME_18428"/>
<dbReference type="InterPro" id="IPR023577">
    <property type="entry name" value="CYTH_domain"/>
</dbReference>
<dbReference type="SMART" id="SM01118">
    <property type="entry name" value="CYTH"/>
    <property type="match status" value="1"/>
</dbReference>
<dbReference type="OrthoDB" id="6159137at2759"/>
<dbReference type="GO" id="GO:0016462">
    <property type="term" value="F:pyrophosphatase activity"/>
    <property type="evidence" value="ECO:0007669"/>
    <property type="project" value="UniProtKB-ARBA"/>
</dbReference>
<dbReference type="EMBL" id="KI661323">
    <property type="protein sequence ID" value="ETN73256.1"/>
    <property type="molecule type" value="Genomic_DNA"/>
</dbReference>
<proteinExistence type="predicted"/>
<evidence type="ECO:0000313" key="2">
    <source>
        <dbReference type="EMBL" id="ETN73256.1"/>
    </source>
</evidence>
<dbReference type="AlphaFoldDB" id="W2SWT1"/>
<dbReference type="CDD" id="cd07890">
    <property type="entry name" value="CYTH-like_AC_IV-like"/>
    <property type="match status" value="1"/>
</dbReference>
<reference evidence="3" key="1">
    <citation type="journal article" date="2014" name="Nat. Genet.">
        <title>Genome of the human hookworm Necator americanus.</title>
        <authorList>
            <person name="Tang Y.T."/>
            <person name="Gao X."/>
            <person name="Rosa B.A."/>
            <person name="Abubucker S."/>
            <person name="Hallsworth-Pepin K."/>
            <person name="Martin J."/>
            <person name="Tyagi R."/>
            <person name="Heizer E."/>
            <person name="Zhang X."/>
            <person name="Bhonagiri-Palsikar V."/>
            <person name="Minx P."/>
            <person name="Warren W.C."/>
            <person name="Wang Q."/>
            <person name="Zhan B."/>
            <person name="Hotez P.J."/>
            <person name="Sternberg P.W."/>
            <person name="Dougall A."/>
            <person name="Gaze S.T."/>
            <person name="Mulvenna J."/>
            <person name="Sotillo J."/>
            <person name="Ranganathan S."/>
            <person name="Rabelo E.M."/>
            <person name="Wilson R.K."/>
            <person name="Felgner P.L."/>
            <person name="Bethony J."/>
            <person name="Hawdon J.M."/>
            <person name="Gasser R.B."/>
            <person name="Loukas A."/>
            <person name="Mitreva M."/>
        </authorList>
    </citation>
    <scope>NUCLEOTIDE SEQUENCE [LARGE SCALE GENOMIC DNA]</scope>
</reference>
<organism evidence="2 3">
    <name type="scientific">Necator americanus</name>
    <name type="common">Human hookworm</name>
    <dbReference type="NCBI Taxonomy" id="51031"/>
    <lineage>
        <taxon>Eukaryota</taxon>
        <taxon>Metazoa</taxon>
        <taxon>Ecdysozoa</taxon>
        <taxon>Nematoda</taxon>
        <taxon>Chromadorea</taxon>
        <taxon>Rhabditida</taxon>
        <taxon>Rhabditina</taxon>
        <taxon>Rhabditomorpha</taxon>
        <taxon>Strongyloidea</taxon>
        <taxon>Ancylostomatidae</taxon>
        <taxon>Bunostominae</taxon>
        <taxon>Necator</taxon>
    </lineage>
</organism>
<evidence type="ECO:0000259" key="1">
    <source>
        <dbReference type="PROSITE" id="PS51707"/>
    </source>
</evidence>
<dbReference type="PANTHER" id="PTHR21028">
    <property type="entry name" value="SI:CH211-156B7.4"/>
    <property type="match status" value="1"/>
</dbReference>
<evidence type="ECO:0000313" key="3">
    <source>
        <dbReference type="Proteomes" id="UP000053676"/>
    </source>
</evidence>
<dbReference type="Proteomes" id="UP000053676">
    <property type="component" value="Unassembled WGS sequence"/>
</dbReference>
<gene>
    <name evidence="2" type="ORF">NECAME_18428</name>
</gene>
<name>W2SWT1_NECAM</name>
<sequence>MNIRNFEFKARVPDTTPFEEMLLNKQPVFKGIDHQIDTYFNVPKGRLKLREGNIEHALIQYDREDLAGSKLSRVVLYRHSPDPALKQILTHQFGVKTIVDKHRKIYFIGNVKFHFDRVEGLGQFIEVEAIDSENKLSTEELKKQCDGYFQFFGLKAEALQDRSYSDMLLQ</sequence>
<dbReference type="PANTHER" id="PTHR21028:SF2">
    <property type="entry name" value="CYTH DOMAIN-CONTAINING PROTEIN"/>
    <property type="match status" value="1"/>
</dbReference>